<name>A0ACC0AB23_CATRO</name>
<reference evidence="2" key="1">
    <citation type="journal article" date="2023" name="Nat. Plants">
        <title>Single-cell RNA sequencing provides a high-resolution roadmap for understanding the multicellular compartmentation of specialized metabolism.</title>
        <authorList>
            <person name="Sun S."/>
            <person name="Shen X."/>
            <person name="Li Y."/>
            <person name="Li Y."/>
            <person name="Wang S."/>
            <person name="Li R."/>
            <person name="Zhang H."/>
            <person name="Shen G."/>
            <person name="Guo B."/>
            <person name="Wei J."/>
            <person name="Xu J."/>
            <person name="St-Pierre B."/>
            <person name="Chen S."/>
            <person name="Sun C."/>
        </authorList>
    </citation>
    <scope>NUCLEOTIDE SEQUENCE [LARGE SCALE GENOMIC DNA]</scope>
</reference>
<sequence length="217" mass="24308">MDSPPSLSIESFSLSWLASVDKSLNTSFDGSDEASFIEMDPKLPPSRRFSRVPKDFSFDFRTSQPPLTLADAGELISHGILMPLSSGQQMKIPETYDEAVDSIPAAVRLISSISEKEVLRHSSNRVRCASLRRCKRFSKRIFQKYLDFMRPLCKKLRGNGSGSRVASISSARAYEEEDPATSPRTSVAWSADNWRRSCDSESSIYEAVLHCKRTNSK</sequence>
<comment type="caution">
    <text evidence="1">The sequence shown here is derived from an EMBL/GenBank/DDBJ whole genome shotgun (WGS) entry which is preliminary data.</text>
</comment>
<organism evidence="1 2">
    <name type="scientific">Catharanthus roseus</name>
    <name type="common">Madagascar periwinkle</name>
    <name type="synonym">Vinca rosea</name>
    <dbReference type="NCBI Taxonomy" id="4058"/>
    <lineage>
        <taxon>Eukaryota</taxon>
        <taxon>Viridiplantae</taxon>
        <taxon>Streptophyta</taxon>
        <taxon>Embryophyta</taxon>
        <taxon>Tracheophyta</taxon>
        <taxon>Spermatophyta</taxon>
        <taxon>Magnoliopsida</taxon>
        <taxon>eudicotyledons</taxon>
        <taxon>Gunneridae</taxon>
        <taxon>Pentapetalae</taxon>
        <taxon>asterids</taxon>
        <taxon>lamiids</taxon>
        <taxon>Gentianales</taxon>
        <taxon>Apocynaceae</taxon>
        <taxon>Rauvolfioideae</taxon>
        <taxon>Vinceae</taxon>
        <taxon>Catharanthinae</taxon>
        <taxon>Catharanthus</taxon>
    </lineage>
</organism>
<gene>
    <name evidence="1" type="ORF">M9H77_26579</name>
</gene>
<proteinExistence type="predicted"/>
<evidence type="ECO:0000313" key="2">
    <source>
        <dbReference type="Proteomes" id="UP001060085"/>
    </source>
</evidence>
<keyword evidence="2" id="KW-1185">Reference proteome</keyword>
<dbReference type="EMBL" id="CM044706">
    <property type="protein sequence ID" value="KAI5657786.1"/>
    <property type="molecule type" value="Genomic_DNA"/>
</dbReference>
<accession>A0ACC0AB23</accession>
<evidence type="ECO:0000313" key="1">
    <source>
        <dbReference type="EMBL" id="KAI5657786.1"/>
    </source>
</evidence>
<dbReference type="Proteomes" id="UP001060085">
    <property type="component" value="Linkage Group LG06"/>
</dbReference>
<protein>
    <submittedName>
        <fullName evidence="1">Uncharacterized protein</fullName>
    </submittedName>
</protein>